<dbReference type="InterPro" id="IPR027417">
    <property type="entry name" value="P-loop_NTPase"/>
</dbReference>
<dbReference type="OrthoDB" id="3176171at2759"/>
<dbReference type="SMART" id="SM00129">
    <property type="entry name" value="KISc"/>
    <property type="match status" value="1"/>
</dbReference>
<dbReference type="GO" id="GO:0033044">
    <property type="term" value="P:regulation of chromosome organization"/>
    <property type="evidence" value="ECO:0007669"/>
    <property type="project" value="UniProtKB-ARBA"/>
</dbReference>
<dbReference type="eggNOG" id="KOG0242">
    <property type="taxonomic scope" value="Eukaryota"/>
</dbReference>
<evidence type="ECO:0000256" key="8">
    <source>
        <dbReference type="SAM" id="MobiDB-lite"/>
    </source>
</evidence>
<dbReference type="EMBL" id="CP001325">
    <property type="protein sequence ID" value="ACO63040.1"/>
    <property type="molecule type" value="Genomic_DNA"/>
</dbReference>
<organism evidence="10 11">
    <name type="scientific">Micromonas commoda (strain RCC299 / NOUM17 / CCMP2709)</name>
    <name type="common">Picoplanktonic green alga</name>
    <dbReference type="NCBI Taxonomy" id="296587"/>
    <lineage>
        <taxon>Eukaryota</taxon>
        <taxon>Viridiplantae</taxon>
        <taxon>Chlorophyta</taxon>
        <taxon>Mamiellophyceae</taxon>
        <taxon>Mamiellales</taxon>
        <taxon>Mamiellaceae</taxon>
        <taxon>Micromonas</taxon>
    </lineage>
</organism>
<dbReference type="GO" id="GO:0042327">
    <property type="term" value="P:positive regulation of phosphorylation"/>
    <property type="evidence" value="ECO:0007669"/>
    <property type="project" value="UniProtKB-ARBA"/>
</dbReference>
<feature type="region of interest" description="Disordered" evidence="8">
    <location>
        <begin position="436"/>
        <end position="457"/>
    </location>
</feature>
<evidence type="ECO:0000256" key="5">
    <source>
        <dbReference type="PROSITE-ProRule" id="PRU00283"/>
    </source>
</evidence>
<proteinExistence type="inferred from homology"/>
<dbReference type="InterPro" id="IPR027640">
    <property type="entry name" value="Kinesin-like_fam"/>
</dbReference>
<sequence length="457" mass="49921">MADNIAVSVRVRPLNSKEESKGAAWDINSETNAIAPQAGSSAGTTDSTSYQLDNVFDPSCRTKDVYDRTTRGIIESVLNGFNGTVFAYGQTSSGKTHTMQGSAEEPGIIPLAVHDVFDSIDHSEGREFLVRVSYLEIYNEQMVDLFSADTRRVSRLQIKEDSERGVYVSGLKEEIVTSPTQVLELLRTGVARRHVGETNMNAESSRSHTIFRMVVESRAVGENASGAANGAQDAVLVATLNLVDLAGSERVVKTGAEGIRMKEGANINKSLLNLGIVINKLTEGAEGKGSHIPFRDSKLTRILQPALGGNSKTAIVCNVTPAAAHAEETHSTLRFAVRAKRVCNNATVNEVVSESALIKRQQREIEELRKKLGGEGGVSQEVEEEINALRREMLEAENERERLANELEIEREERERAEKAASAKISNLTNLVLKSSAMDADGACDKRPKRGNRRETW</sequence>
<evidence type="ECO:0000259" key="9">
    <source>
        <dbReference type="PROSITE" id="PS50067"/>
    </source>
</evidence>
<dbReference type="InParanoid" id="C1E435"/>
<dbReference type="GO" id="GO:0003777">
    <property type="term" value="F:microtubule motor activity"/>
    <property type="evidence" value="ECO:0007669"/>
    <property type="project" value="InterPro"/>
</dbReference>
<dbReference type="GO" id="GO:0043515">
    <property type="term" value="F:kinetochore binding"/>
    <property type="evidence" value="ECO:0007669"/>
    <property type="project" value="UniProtKB-ARBA"/>
</dbReference>
<evidence type="ECO:0000256" key="7">
    <source>
        <dbReference type="SAM" id="Coils"/>
    </source>
</evidence>
<gene>
    <name evidence="10" type="ORF">MICPUN_81350</name>
</gene>
<dbReference type="FunCoup" id="C1E435">
    <property type="interactions" value="163"/>
</dbReference>
<evidence type="ECO:0000313" key="11">
    <source>
        <dbReference type="Proteomes" id="UP000002009"/>
    </source>
</evidence>
<keyword evidence="6" id="KW-0493">Microtubule</keyword>
<evidence type="ECO:0000256" key="1">
    <source>
        <dbReference type="ARBA" id="ARBA00022741"/>
    </source>
</evidence>
<dbReference type="PROSITE" id="PS00411">
    <property type="entry name" value="KINESIN_MOTOR_1"/>
    <property type="match status" value="1"/>
</dbReference>
<dbReference type="GO" id="GO:0007018">
    <property type="term" value="P:microtubule-based movement"/>
    <property type="evidence" value="ECO:0007669"/>
    <property type="project" value="InterPro"/>
</dbReference>
<dbReference type="FunFam" id="3.40.850.10:FF:000026">
    <property type="entry name" value="Centromere-associated protein E"/>
    <property type="match status" value="1"/>
</dbReference>
<keyword evidence="4 5" id="KW-0505">Motor protein</keyword>
<dbReference type="Gene3D" id="3.40.850.10">
    <property type="entry name" value="Kinesin motor domain"/>
    <property type="match status" value="1"/>
</dbReference>
<dbReference type="GO" id="GO:0005524">
    <property type="term" value="F:ATP binding"/>
    <property type="evidence" value="ECO:0007669"/>
    <property type="project" value="UniProtKB-UniRule"/>
</dbReference>
<feature type="binding site" evidence="5">
    <location>
        <begin position="89"/>
        <end position="96"/>
    </location>
    <ligand>
        <name>ATP</name>
        <dbReference type="ChEBI" id="CHEBI:30616"/>
    </ligand>
</feature>
<dbReference type="GO" id="GO:0140694">
    <property type="term" value="P:membraneless organelle assembly"/>
    <property type="evidence" value="ECO:0007669"/>
    <property type="project" value="UniProtKB-ARBA"/>
</dbReference>
<dbReference type="GO" id="GO:0000779">
    <property type="term" value="C:condensed chromosome, centromeric region"/>
    <property type="evidence" value="ECO:0007669"/>
    <property type="project" value="UniProtKB-ARBA"/>
</dbReference>
<dbReference type="GO" id="GO:0008017">
    <property type="term" value="F:microtubule binding"/>
    <property type="evidence" value="ECO:0007669"/>
    <property type="project" value="InterPro"/>
</dbReference>
<dbReference type="OMA" id="NVHETIS"/>
<evidence type="ECO:0000313" key="10">
    <source>
        <dbReference type="EMBL" id="ACO63040.1"/>
    </source>
</evidence>
<dbReference type="PRINTS" id="PR00380">
    <property type="entry name" value="KINESINHEAVY"/>
</dbReference>
<dbReference type="Proteomes" id="UP000002009">
    <property type="component" value="Chromosome 4"/>
</dbReference>
<name>C1E435_MICCC</name>
<feature type="coiled-coil region" evidence="7">
    <location>
        <begin position="351"/>
        <end position="424"/>
    </location>
</feature>
<dbReference type="GO" id="GO:1901987">
    <property type="term" value="P:regulation of cell cycle phase transition"/>
    <property type="evidence" value="ECO:0007669"/>
    <property type="project" value="UniProtKB-ARBA"/>
</dbReference>
<accession>C1E435</accession>
<dbReference type="CDD" id="cd01374">
    <property type="entry name" value="KISc_CENP_E"/>
    <property type="match status" value="1"/>
</dbReference>
<evidence type="ECO:0000256" key="2">
    <source>
        <dbReference type="ARBA" id="ARBA00022840"/>
    </source>
</evidence>
<dbReference type="GO" id="GO:0008608">
    <property type="term" value="P:attachment of spindle microtubules to kinetochore"/>
    <property type="evidence" value="ECO:0007669"/>
    <property type="project" value="UniProtKB-ARBA"/>
</dbReference>
<keyword evidence="11" id="KW-1185">Reference proteome</keyword>
<feature type="domain" description="Kinesin motor" evidence="9">
    <location>
        <begin position="4"/>
        <end position="342"/>
    </location>
</feature>
<feature type="compositionally biased region" description="Basic residues" evidence="8">
    <location>
        <begin position="447"/>
        <end position="457"/>
    </location>
</feature>
<dbReference type="Pfam" id="PF00225">
    <property type="entry name" value="Kinesin"/>
    <property type="match status" value="1"/>
</dbReference>
<dbReference type="InterPro" id="IPR019821">
    <property type="entry name" value="Kinesin_motor_CS"/>
</dbReference>
<dbReference type="GO" id="GO:0005874">
    <property type="term" value="C:microtubule"/>
    <property type="evidence" value="ECO:0007669"/>
    <property type="project" value="UniProtKB-KW"/>
</dbReference>
<dbReference type="InterPro" id="IPR036961">
    <property type="entry name" value="Kinesin_motor_dom_sf"/>
</dbReference>
<dbReference type="RefSeq" id="XP_002501782.1">
    <property type="nucleotide sequence ID" value="XM_002501736.1"/>
</dbReference>
<dbReference type="PROSITE" id="PS50067">
    <property type="entry name" value="KINESIN_MOTOR_2"/>
    <property type="match status" value="1"/>
</dbReference>
<comment type="similarity">
    <text evidence="5 6">Belongs to the TRAFAC class myosin-kinesin ATPase superfamily. Kinesin family.</text>
</comment>
<dbReference type="KEGG" id="mis:MICPUN_81350"/>
<keyword evidence="2 5" id="KW-0067">ATP-binding</keyword>
<keyword evidence="3 7" id="KW-0175">Coiled coil</keyword>
<dbReference type="PANTHER" id="PTHR47968">
    <property type="entry name" value="CENTROMERE PROTEIN E"/>
    <property type="match status" value="1"/>
</dbReference>
<evidence type="ECO:0000256" key="6">
    <source>
        <dbReference type="RuleBase" id="RU000394"/>
    </source>
</evidence>
<evidence type="ECO:0000256" key="3">
    <source>
        <dbReference type="ARBA" id="ARBA00023054"/>
    </source>
</evidence>
<evidence type="ECO:0000256" key="4">
    <source>
        <dbReference type="ARBA" id="ARBA00023175"/>
    </source>
</evidence>
<feature type="non-terminal residue" evidence="10">
    <location>
        <position position="457"/>
    </location>
</feature>
<dbReference type="GeneID" id="8242689"/>
<dbReference type="AlphaFoldDB" id="C1E435"/>
<protein>
    <recommendedName>
        <fullName evidence="6">Kinesin-like protein</fullName>
    </recommendedName>
</protein>
<dbReference type="SUPFAM" id="SSF52540">
    <property type="entry name" value="P-loop containing nucleoside triphosphate hydrolases"/>
    <property type="match status" value="1"/>
</dbReference>
<reference evidence="10 11" key="1">
    <citation type="journal article" date="2009" name="Science">
        <title>Green evolution and dynamic adaptations revealed by genomes of the marine picoeukaryotes Micromonas.</title>
        <authorList>
            <person name="Worden A.Z."/>
            <person name="Lee J.H."/>
            <person name="Mock T."/>
            <person name="Rouze P."/>
            <person name="Simmons M.P."/>
            <person name="Aerts A.L."/>
            <person name="Allen A.E."/>
            <person name="Cuvelier M.L."/>
            <person name="Derelle E."/>
            <person name="Everett M.V."/>
            <person name="Foulon E."/>
            <person name="Grimwood J."/>
            <person name="Gundlach H."/>
            <person name="Henrissat B."/>
            <person name="Napoli C."/>
            <person name="McDonald S.M."/>
            <person name="Parker M.S."/>
            <person name="Rombauts S."/>
            <person name="Salamov A."/>
            <person name="Von Dassow P."/>
            <person name="Badger J.H."/>
            <person name="Coutinho P.M."/>
            <person name="Demir E."/>
            <person name="Dubchak I."/>
            <person name="Gentemann C."/>
            <person name="Eikrem W."/>
            <person name="Gready J.E."/>
            <person name="John U."/>
            <person name="Lanier W."/>
            <person name="Lindquist E.A."/>
            <person name="Lucas S."/>
            <person name="Mayer K.F."/>
            <person name="Moreau H."/>
            <person name="Not F."/>
            <person name="Otillar R."/>
            <person name="Panaud O."/>
            <person name="Pangilinan J."/>
            <person name="Paulsen I."/>
            <person name="Piegu B."/>
            <person name="Poliakov A."/>
            <person name="Robbens S."/>
            <person name="Schmutz J."/>
            <person name="Toulza E."/>
            <person name="Wyss T."/>
            <person name="Zelensky A."/>
            <person name="Zhou K."/>
            <person name="Armbrust E.V."/>
            <person name="Bhattacharya D."/>
            <person name="Goodenough U.W."/>
            <person name="Van de Peer Y."/>
            <person name="Grigoriev I.V."/>
        </authorList>
    </citation>
    <scope>NUCLEOTIDE SEQUENCE [LARGE SCALE GENOMIC DNA]</scope>
    <source>
        <strain evidence="11">RCC299 / NOUM17</strain>
    </source>
</reference>
<dbReference type="PANTHER" id="PTHR47968:SF75">
    <property type="entry name" value="CENTROMERE-ASSOCIATED PROTEIN E"/>
    <property type="match status" value="1"/>
</dbReference>
<dbReference type="GO" id="GO:0000278">
    <property type="term" value="P:mitotic cell cycle"/>
    <property type="evidence" value="ECO:0007669"/>
    <property type="project" value="UniProtKB-ARBA"/>
</dbReference>
<dbReference type="GO" id="GO:0000226">
    <property type="term" value="P:microtubule cytoskeleton organization"/>
    <property type="evidence" value="ECO:0007669"/>
    <property type="project" value="UniProtKB-ARBA"/>
</dbReference>
<keyword evidence="1 5" id="KW-0547">Nucleotide-binding</keyword>
<dbReference type="STRING" id="296587.C1E435"/>
<dbReference type="InterPro" id="IPR001752">
    <property type="entry name" value="Kinesin_motor_dom"/>
</dbReference>